<dbReference type="InterPro" id="IPR011047">
    <property type="entry name" value="Quinoprotein_ADH-like_sf"/>
</dbReference>
<organism evidence="1 2">
    <name type="scientific">Plasmopara halstedii</name>
    <name type="common">Downy mildew of sunflower</name>
    <dbReference type="NCBI Taxonomy" id="4781"/>
    <lineage>
        <taxon>Eukaryota</taxon>
        <taxon>Sar</taxon>
        <taxon>Stramenopiles</taxon>
        <taxon>Oomycota</taxon>
        <taxon>Peronosporomycetes</taxon>
        <taxon>Peronosporales</taxon>
        <taxon>Peronosporaceae</taxon>
        <taxon>Plasmopara</taxon>
    </lineage>
</organism>
<proteinExistence type="predicted"/>
<dbReference type="OMA" id="AVQQICY"/>
<dbReference type="Proteomes" id="UP000054928">
    <property type="component" value="Unassembled WGS sequence"/>
</dbReference>
<dbReference type="AlphaFoldDB" id="A0A0P1A9H7"/>
<dbReference type="EMBL" id="CCYD01000261">
    <property type="protein sequence ID" value="CEG37189.1"/>
    <property type="molecule type" value="Genomic_DNA"/>
</dbReference>
<keyword evidence="2" id="KW-1185">Reference proteome</keyword>
<dbReference type="OrthoDB" id="62652at2759"/>
<accession>A0A0P1A9H7</accession>
<name>A0A0P1A9H7_PLAHL</name>
<evidence type="ECO:0000313" key="2">
    <source>
        <dbReference type="Proteomes" id="UP000054928"/>
    </source>
</evidence>
<dbReference type="RefSeq" id="XP_024573558.1">
    <property type="nucleotide sequence ID" value="XM_024722487.1"/>
</dbReference>
<reference evidence="2" key="1">
    <citation type="submission" date="2014-09" db="EMBL/GenBank/DDBJ databases">
        <authorList>
            <person name="Sharma Rahul"/>
            <person name="Thines Marco"/>
        </authorList>
    </citation>
    <scope>NUCLEOTIDE SEQUENCE [LARGE SCALE GENOMIC DNA]</scope>
</reference>
<dbReference type="GeneID" id="36399690"/>
<protein>
    <submittedName>
        <fullName evidence="1">Quinonprotein alcohol dehydrogenase-like superfamily</fullName>
    </submittedName>
</protein>
<dbReference type="SUPFAM" id="SSF50998">
    <property type="entry name" value="Quinoprotein alcohol dehydrogenase-like"/>
    <property type="match status" value="1"/>
</dbReference>
<sequence length="382" mass="42162">MNDTDILPINKATAYAGGELTCAFGCAGSIYIGATDGYLSRIVDKVDTIRRVRANTTNAMYESDDSNNYELSLTRTLWSVRVCMHAITSVCSIEELNKGTLIIVGSAGGELVILREDLELRRFNLDSAVQHICVDQDGELIAGDLLGNLYGITQHEIIWKRRLPSMSTRNEVGLDYFYPPLSQPTIKAISHVKLLDVEKTLSKYLLVATGQKQLLMTYRGKTFGIIPTCTPIATLTSIPFDDEDIVLAAGEEGVIYRVMSSQDIDSKVMPNFCFVVKKWTQVSFPVAKLLPLKMKVSGTNAKHSDYAYICLGVDGEVALFRGQELVKEWSLASFSKTCNVEADFPVDMTLLHDGDTNIGQQVGIIVYPKRIHAFPIGLASQQ</sequence>
<evidence type="ECO:0000313" key="1">
    <source>
        <dbReference type="EMBL" id="CEG37189.1"/>
    </source>
</evidence>